<accession>A0A1T4LJ84</accession>
<reference evidence="11" key="1">
    <citation type="submission" date="2017-02" db="EMBL/GenBank/DDBJ databases">
        <authorList>
            <person name="Varghese N."/>
            <person name="Submissions S."/>
        </authorList>
    </citation>
    <scope>NUCLEOTIDE SEQUENCE [LARGE SCALE GENOMIC DNA]</scope>
    <source>
        <strain evidence="11">ATCC 25662</strain>
    </source>
</reference>
<dbReference type="Pfam" id="PF03812">
    <property type="entry name" value="KdgT"/>
    <property type="match status" value="1"/>
</dbReference>
<feature type="transmembrane region" description="Helical" evidence="9">
    <location>
        <begin position="163"/>
        <end position="183"/>
    </location>
</feature>
<keyword evidence="2" id="KW-0813">Transport</keyword>
<keyword evidence="3" id="KW-1003">Cell membrane</keyword>
<keyword evidence="11" id="KW-1185">Reference proteome</keyword>
<dbReference type="Proteomes" id="UP000243297">
    <property type="component" value="Unassembled WGS sequence"/>
</dbReference>
<evidence type="ECO:0000313" key="10">
    <source>
        <dbReference type="EMBL" id="SJZ54494.1"/>
    </source>
</evidence>
<feature type="transmembrane region" description="Helical" evidence="9">
    <location>
        <begin position="133"/>
        <end position="157"/>
    </location>
</feature>
<dbReference type="InterPro" id="IPR004684">
    <property type="entry name" value="2keto-3dGluconate_permease"/>
</dbReference>
<sequence length="319" mass="32266">MKKFKIPRIPGDTIVYPMIIGVLLNSFVPQLLNIGGFFTSVKNGTGALVGVFLFFLGASLDIKSTPKAIKKGAVIIITKIAMAVAIGLAIAFIFNDNLLGLSSLAVIGGISVANNALYSGITAQFGDDSDKGAVAITSLSVGPTVTMIVLSSAGLASISIGPIIGSILPLILGLVLGSCFPFLKKNLTSCVTGSIIVVGFALGANMSVVQLFQGGLSGILLGVITSVVVGIITIVMDKITGGSGVAGAAISSTAASAIANPAALAEVDAAYLAIAPIATSQIAASVIITSFLTPAITGFIYKRNQKKKERQAIAKDVVA</sequence>
<dbReference type="OrthoDB" id="2833at2"/>
<feature type="transmembrane region" description="Helical" evidence="9">
    <location>
        <begin position="44"/>
        <end position="62"/>
    </location>
</feature>
<evidence type="ECO:0000256" key="5">
    <source>
        <dbReference type="ARBA" id="ARBA00022692"/>
    </source>
</evidence>
<feature type="transmembrane region" description="Helical" evidence="9">
    <location>
        <begin position="190"/>
        <end position="212"/>
    </location>
</feature>
<evidence type="ECO:0000256" key="7">
    <source>
        <dbReference type="ARBA" id="ARBA00022989"/>
    </source>
</evidence>
<keyword evidence="8 9" id="KW-0472">Membrane</keyword>
<keyword evidence="6" id="KW-0769">Symport</keyword>
<evidence type="ECO:0000256" key="4">
    <source>
        <dbReference type="ARBA" id="ARBA00022597"/>
    </source>
</evidence>
<dbReference type="AlphaFoldDB" id="A0A1T4LJ84"/>
<evidence type="ECO:0000256" key="9">
    <source>
        <dbReference type="SAM" id="Phobius"/>
    </source>
</evidence>
<dbReference type="EMBL" id="FUWY01000002">
    <property type="protein sequence ID" value="SJZ54494.1"/>
    <property type="molecule type" value="Genomic_DNA"/>
</dbReference>
<organism evidence="10 11">
    <name type="scientific">Anaerorhabdus furcosa</name>
    <dbReference type="NCBI Taxonomy" id="118967"/>
    <lineage>
        <taxon>Bacteria</taxon>
        <taxon>Bacillati</taxon>
        <taxon>Bacillota</taxon>
        <taxon>Erysipelotrichia</taxon>
        <taxon>Erysipelotrichales</taxon>
        <taxon>Erysipelotrichaceae</taxon>
        <taxon>Anaerorhabdus</taxon>
    </lineage>
</organism>
<feature type="transmembrane region" description="Helical" evidence="9">
    <location>
        <begin position="218"/>
        <end position="236"/>
    </location>
</feature>
<feature type="transmembrane region" description="Helical" evidence="9">
    <location>
        <begin position="243"/>
        <end position="264"/>
    </location>
</feature>
<evidence type="ECO:0000256" key="8">
    <source>
        <dbReference type="ARBA" id="ARBA00023136"/>
    </source>
</evidence>
<keyword evidence="4" id="KW-0762">Sugar transport</keyword>
<evidence type="ECO:0000256" key="1">
    <source>
        <dbReference type="ARBA" id="ARBA00006430"/>
    </source>
</evidence>
<dbReference type="STRING" id="118967.SAMN02745191_0904"/>
<evidence type="ECO:0000256" key="3">
    <source>
        <dbReference type="ARBA" id="ARBA00022475"/>
    </source>
</evidence>
<dbReference type="RefSeq" id="WP_078711330.1">
    <property type="nucleotide sequence ID" value="NZ_FUWY01000002.1"/>
</dbReference>
<keyword evidence="7 9" id="KW-1133">Transmembrane helix</keyword>
<feature type="transmembrane region" description="Helical" evidence="9">
    <location>
        <begin position="12"/>
        <end position="32"/>
    </location>
</feature>
<evidence type="ECO:0000256" key="2">
    <source>
        <dbReference type="ARBA" id="ARBA00022448"/>
    </source>
</evidence>
<feature type="transmembrane region" description="Helical" evidence="9">
    <location>
        <begin position="100"/>
        <end position="121"/>
    </location>
</feature>
<evidence type="ECO:0000256" key="6">
    <source>
        <dbReference type="ARBA" id="ARBA00022847"/>
    </source>
</evidence>
<protein>
    <submittedName>
        <fullName evidence="10">2-keto-3-deoxygluconate permease</fullName>
    </submittedName>
</protein>
<dbReference type="GO" id="GO:0015649">
    <property type="term" value="F:2-keto-3-deoxygluconate:proton symporter activity"/>
    <property type="evidence" value="ECO:0007669"/>
    <property type="project" value="InterPro"/>
</dbReference>
<gene>
    <name evidence="10" type="ORF">SAMN02745191_0904</name>
</gene>
<feature type="transmembrane region" description="Helical" evidence="9">
    <location>
        <begin position="74"/>
        <end position="94"/>
    </location>
</feature>
<dbReference type="GO" id="GO:0016020">
    <property type="term" value="C:membrane"/>
    <property type="evidence" value="ECO:0007669"/>
    <property type="project" value="InterPro"/>
</dbReference>
<evidence type="ECO:0000313" key="11">
    <source>
        <dbReference type="Proteomes" id="UP000243297"/>
    </source>
</evidence>
<proteinExistence type="inferred from homology"/>
<feature type="transmembrane region" description="Helical" evidence="9">
    <location>
        <begin position="270"/>
        <end position="301"/>
    </location>
</feature>
<name>A0A1T4LJ84_9FIRM</name>
<keyword evidence="5 9" id="KW-0812">Transmembrane</keyword>
<comment type="similarity">
    <text evidence="1">Belongs to the KdgT transporter family.</text>
</comment>